<reference evidence="2" key="3">
    <citation type="submission" date="2022-06" db="UniProtKB">
        <authorList>
            <consortium name="EnsemblPlants"/>
        </authorList>
    </citation>
    <scope>IDENTIFICATION</scope>
</reference>
<dbReference type="Gramene" id="TuG1812G0600001953.01.T01">
    <property type="protein sequence ID" value="TuG1812G0600001953.01.T01"/>
    <property type="gene ID" value="TuG1812G0600001953.01"/>
</dbReference>
<organism evidence="2 3">
    <name type="scientific">Triticum urartu</name>
    <name type="common">Red wild einkorn</name>
    <name type="synonym">Crithodium urartu</name>
    <dbReference type="NCBI Taxonomy" id="4572"/>
    <lineage>
        <taxon>Eukaryota</taxon>
        <taxon>Viridiplantae</taxon>
        <taxon>Streptophyta</taxon>
        <taxon>Embryophyta</taxon>
        <taxon>Tracheophyta</taxon>
        <taxon>Spermatophyta</taxon>
        <taxon>Magnoliopsida</taxon>
        <taxon>Liliopsida</taxon>
        <taxon>Poales</taxon>
        <taxon>Poaceae</taxon>
        <taxon>BOP clade</taxon>
        <taxon>Pooideae</taxon>
        <taxon>Triticodae</taxon>
        <taxon>Triticeae</taxon>
        <taxon>Triticinae</taxon>
        <taxon>Triticum</taxon>
    </lineage>
</organism>
<protein>
    <submittedName>
        <fullName evidence="2">Uncharacterized protein</fullName>
    </submittedName>
</protein>
<feature type="region of interest" description="Disordered" evidence="1">
    <location>
        <begin position="72"/>
        <end position="116"/>
    </location>
</feature>
<evidence type="ECO:0000313" key="2">
    <source>
        <dbReference type="EnsemblPlants" id="TuG1812G0600001953.01.T01"/>
    </source>
</evidence>
<accession>A0A8R7QS99</accession>
<evidence type="ECO:0000313" key="3">
    <source>
        <dbReference type="Proteomes" id="UP000015106"/>
    </source>
</evidence>
<sequence length="116" mass="12655">MPPRRLPASRLVAGSSRQVRLLSTTAQPLPAHMAFRPHRPTPDLAGRSSIAHIHGAPCLVSVRWIRTTKSSLPLHPARRSSAPSHQRLARPSASPVHEQDEPALLRVHPGTSVCVR</sequence>
<reference evidence="2" key="2">
    <citation type="submission" date="2018-03" db="EMBL/GenBank/DDBJ databases">
        <title>The Triticum urartu genome reveals the dynamic nature of wheat genome evolution.</title>
        <authorList>
            <person name="Ling H."/>
            <person name="Ma B."/>
            <person name="Shi X."/>
            <person name="Liu H."/>
            <person name="Dong L."/>
            <person name="Sun H."/>
            <person name="Cao Y."/>
            <person name="Gao Q."/>
            <person name="Zheng S."/>
            <person name="Li Y."/>
            <person name="Yu Y."/>
            <person name="Du H."/>
            <person name="Qi M."/>
            <person name="Li Y."/>
            <person name="Yu H."/>
            <person name="Cui Y."/>
            <person name="Wang N."/>
            <person name="Chen C."/>
            <person name="Wu H."/>
            <person name="Zhao Y."/>
            <person name="Zhang J."/>
            <person name="Li Y."/>
            <person name="Zhou W."/>
            <person name="Zhang B."/>
            <person name="Hu W."/>
            <person name="Eijk M."/>
            <person name="Tang J."/>
            <person name="Witsenboer H."/>
            <person name="Zhao S."/>
            <person name="Li Z."/>
            <person name="Zhang A."/>
            <person name="Wang D."/>
            <person name="Liang C."/>
        </authorList>
    </citation>
    <scope>NUCLEOTIDE SEQUENCE [LARGE SCALE GENOMIC DNA]</scope>
    <source>
        <strain evidence="2">cv. G1812</strain>
    </source>
</reference>
<dbReference type="Proteomes" id="UP000015106">
    <property type="component" value="Chromosome 6"/>
</dbReference>
<reference evidence="3" key="1">
    <citation type="journal article" date="2013" name="Nature">
        <title>Draft genome of the wheat A-genome progenitor Triticum urartu.</title>
        <authorList>
            <person name="Ling H.Q."/>
            <person name="Zhao S."/>
            <person name="Liu D."/>
            <person name="Wang J."/>
            <person name="Sun H."/>
            <person name="Zhang C."/>
            <person name="Fan H."/>
            <person name="Li D."/>
            <person name="Dong L."/>
            <person name="Tao Y."/>
            <person name="Gao C."/>
            <person name="Wu H."/>
            <person name="Li Y."/>
            <person name="Cui Y."/>
            <person name="Guo X."/>
            <person name="Zheng S."/>
            <person name="Wang B."/>
            <person name="Yu K."/>
            <person name="Liang Q."/>
            <person name="Yang W."/>
            <person name="Lou X."/>
            <person name="Chen J."/>
            <person name="Feng M."/>
            <person name="Jian J."/>
            <person name="Zhang X."/>
            <person name="Luo G."/>
            <person name="Jiang Y."/>
            <person name="Liu J."/>
            <person name="Wang Z."/>
            <person name="Sha Y."/>
            <person name="Zhang B."/>
            <person name="Wu H."/>
            <person name="Tang D."/>
            <person name="Shen Q."/>
            <person name="Xue P."/>
            <person name="Zou S."/>
            <person name="Wang X."/>
            <person name="Liu X."/>
            <person name="Wang F."/>
            <person name="Yang Y."/>
            <person name="An X."/>
            <person name="Dong Z."/>
            <person name="Zhang K."/>
            <person name="Zhang X."/>
            <person name="Luo M.C."/>
            <person name="Dvorak J."/>
            <person name="Tong Y."/>
            <person name="Wang J."/>
            <person name="Yang H."/>
            <person name="Li Z."/>
            <person name="Wang D."/>
            <person name="Zhang A."/>
            <person name="Wang J."/>
        </authorList>
    </citation>
    <scope>NUCLEOTIDE SEQUENCE</scope>
    <source>
        <strain evidence="3">cv. G1812</strain>
    </source>
</reference>
<dbReference type="EnsemblPlants" id="TuG1812G0600001953.01.T01">
    <property type="protein sequence ID" value="TuG1812G0600001953.01.T01"/>
    <property type="gene ID" value="TuG1812G0600001953.01"/>
</dbReference>
<dbReference type="AlphaFoldDB" id="A0A8R7QS99"/>
<evidence type="ECO:0000256" key="1">
    <source>
        <dbReference type="SAM" id="MobiDB-lite"/>
    </source>
</evidence>
<keyword evidence="3" id="KW-1185">Reference proteome</keyword>
<name>A0A8R7QS99_TRIUA</name>
<proteinExistence type="predicted"/>